<dbReference type="EMBL" id="JAGHKO010000002">
    <property type="protein sequence ID" value="MBO9201119.1"/>
    <property type="molecule type" value="Genomic_DNA"/>
</dbReference>
<accession>A0ABS3YT80</accession>
<evidence type="ECO:0008006" key="3">
    <source>
        <dbReference type="Google" id="ProtNLM"/>
    </source>
</evidence>
<reference evidence="1 2" key="1">
    <citation type="submission" date="2021-03" db="EMBL/GenBank/DDBJ databases">
        <title>Assistant Professor.</title>
        <authorList>
            <person name="Huq M.A."/>
        </authorList>
    </citation>
    <scope>NUCLEOTIDE SEQUENCE [LARGE SCALE GENOMIC DNA]</scope>
    <source>
        <strain evidence="1 2">MAH-29</strain>
    </source>
</reference>
<evidence type="ECO:0000313" key="2">
    <source>
        <dbReference type="Proteomes" id="UP000677244"/>
    </source>
</evidence>
<name>A0ABS3YT80_9BACT</name>
<dbReference type="RefSeq" id="WP_209139189.1">
    <property type="nucleotide sequence ID" value="NZ_JAGHKO010000002.1"/>
</dbReference>
<organism evidence="1 2">
    <name type="scientific">Niastella soli</name>
    <dbReference type="NCBI Taxonomy" id="2821487"/>
    <lineage>
        <taxon>Bacteria</taxon>
        <taxon>Pseudomonadati</taxon>
        <taxon>Bacteroidota</taxon>
        <taxon>Chitinophagia</taxon>
        <taxon>Chitinophagales</taxon>
        <taxon>Chitinophagaceae</taxon>
        <taxon>Niastella</taxon>
    </lineage>
</organism>
<dbReference type="Proteomes" id="UP000677244">
    <property type="component" value="Unassembled WGS sequence"/>
</dbReference>
<comment type="caution">
    <text evidence="1">The sequence shown here is derived from an EMBL/GenBank/DDBJ whole genome shotgun (WGS) entry which is preliminary data.</text>
</comment>
<sequence length="175" mass="20039">MRLINSILTILLFVSALPIEGQTGKGLRQQDNSSDTISARFSMCNTIRGDTVLFSDTLIKNGIQRYFYRNLLFPFDKPREVLSCKLYLIIDKEGHVTRAWCGAGANVEIEKDVTRVARKMPVVLPSFINGKPVNTLVETRIVYMEETDPARSKWDNYETDLLILYAFMRKTHSSR</sequence>
<protein>
    <recommendedName>
        <fullName evidence="3">TonB C-terminal domain-containing protein</fullName>
    </recommendedName>
</protein>
<evidence type="ECO:0000313" key="1">
    <source>
        <dbReference type="EMBL" id="MBO9201119.1"/>
    </source>
</evidence>
<gene>
    <name evidence="1" type="ORF">J7I42_12645</name>
</gene>
<keyword evidence="2" id="KW-1185">Reference proteome</keyword>
<proteinExistence type="predicted"/>